<dbReference type="Proteomes" id="UP000830167">
    <property type="component" value="Chromosome"/>
</dbReference>
<feature type="domain" description="HTH LytTR-type" evidence="1">
    <location>
        <begin position="136"/>
        <end position="242"/>
    </location>
</feature>
<dbReference type="SMART" id="SM00850">
    <property type="entry name" value="LytTR"/>
    <property type="match status" value="1"/>
</dbReference>
<keyword evidence="3" id="KW-1185">Reference proteome</keyword>
<dbReference type="Pfam" id="PF04397">
    <property type="entry name" value="LytTR"/>
    <property type="match status" value="1"/>
</dbReference>
<reference evidence="2" key="1">
    <citation type="submission" date="2021-12" db="EMBL/GenBank/DDBJ databases">
        <title>Alicyclobacillaceae gen. nov., sp. nov., isolated from chalcocite enrichment system.</title>
        <authorList>
            <person name="Jiang Z."/>
        </authorList>
    </citation>
    <scope>NUCLEOTIDE SEQUENCE</scope>
    <source>
        <strain evidence="2">MYW30-H2</strain>
    </source>
</reference>
<keyword evidence="2" id="KW-0238">DNA-binding</keyword>
<organism evidence="2 3">
    <name type="scientific">Fodinisporobacter ferrooxydans</name>
    <dbReference type="NCBI Taxonomy" id="2901836"/>
    <lineage>
        <taxon>Bacteria</taxon>
        <taxon>Bacillati</taxon>
        <taxon>Bacillota</taxon>
        <taxon>Bacilli</taxon>
        <taxon>Bacillales</taxon>
        <taxon>Alicyclobacillaceae</taxon>
        <taxon>Fodinisporobacter</taxon>
    </lineage>
</organism>
<name>A0ABY4CNT2_9BACL</name>
<dbReference type="InterPro" id="IPR007492">
    <property type="entry name" value="LytTR_DNA-bd_dom"/>
</dbReference>
<dbReference type="InterPro" id="IPR046947">
    <property type="entry name" value="LytR-like"/>
</dbReference>
<dbReference type="PANTHER" id="PTHR37299:SF4">
    <property type="entry name" value="TRANSCRIPTIONAL REGULATOR"/>
    <property type="match status" value="1"/>
</dbReference>
<dbReference type="Gene3D" id="2.40.50.40">
    <property type="match status" value="1"/>
</dbReference>
<dbReference type="GO" id="GO:0003677">
    <property type="term" value="F:DNA binding"/>
    <property type="evidence" value="ECO:0007669"/>
    <property type="project" value="UniProtKB-KW"/>
</dbReference>
<evidence type="ECO:0000259" key="1">
    <source>
        <dbReference type="PROSITE" id="PS50930"/>
    </source>
</evidence>
<dbReference type="PANTHER" id="PTHR37299">
    <property type="entry name" value="TRANSCRIPTIONAL REGULATOR-RELATED"/>
    <property type="match status" value="1"/>
</dbReference>
<dbReference type="EMBL" id="CP089291">
    <property type="protein sequence ID" value="UOF92105.1"/>
    <property type="molecule type" value="Genomic_DNA"/>
</dbReference>
<sequence length="242" mass="27630">MTEEFSVENFQLSEQNGQLDLKVIYQVLQSLNEFFPKDTSIALSDEKQYVIYRPSPAIDLKIAPGQPVKMGSIAQQTLLERQKIMSHVPANVFGIPYYGLGTPLYNEHGHAVGALTLIFPPEQAAFLQRTPKDRFLVGQVDEHFVPVAIDSIVFATSIDGNTYIHTKSDQFRVKHTLQELEWRLPTDQFVRCHRAFLVNVAGVEEIQRDFHSTFLLIMRDSDRTRIPVSQKYTSAFRRALGF</sequence>
<protein>
    <submittedName>
        <fullName evidence="2">LytTR family transcriptional regulator DNA-binding domain-containing protein</fullName>
    </submittedName>
</protein>
<gene>
    <name evidence="2" type="ORF">LSG31_07845</name>
</gene>
<dbReference type="RefSeq" id="WP_347438791.1">
    <property type="nucleotide sequence ID" value="NZ_CP089291.1"/>
</dbReference>
<proteinExistence type="predicted"/>
<evidence type="ECO:0000313" key="2">
    <source>
        <dbReference type="EMBL" id="UOF92105.1"/>
    </source>
</evidence>
<dbReference type="PROSITE" id="PS50930">
    <property type="entry name" value="HTH_LYTTR"/>
    <property type="match status" value="1"/>
</dbReference>
<dbReference type="Gene3D" id="2.20.25.10">
    <property type="match status" value="1"/>
</dbReference>
<accession>A0ABY4CNT2</accession>
<evidence type="ECO:0000313" key="3">
    <source>
        <dbReference type="Proteomes" id="UP000830167"/>
    </source>
</evidence>